<gene>
    <name evidence="1" type="ORF">ALC56_10010</name>
</gene>
<organism evidence="1 2">
    <name type="scientific">Trachymyrmex septentrionalis</name>
    <dbReference type="NCBI Taxonomy" id="34720"/>
    <lineage>
        <taxon>Eukaryota</taxon>
        <taxon>Metazoa</taxon>
        <taxon>Ecdysozoa</taxon>
        <taxon>Arthropoda</taxon>
        <taxon>Hexapoda</taxon>
        <taxon>Insecta</taxon>
        <taxon>Pterygota</taxon>
        <taxon>Neoptera</taxon>
        <taxon>Endopterygota</taxon>
        <taxon>Hymenoptera</taxon>
        <taxon>Apocrita</taxon>
        <taxon>Aculeata</taxon>
        <taxon>Formicoidea</taxon>
        <taxon>Formicidae</taxon>
        <taxon>Myrmicinae</taxon>
        <taxon>Trachymyrmex</taxon>
    </lineage>
</organism>
<dbReference type="EMBL" id="KQ981805">
    <property type="protein sequence ID" value="KYN35453.1"/>
    <property type="molecule type" value="Genomic_DNA"/>
</dbReference>
<name>A0A195F4R4_9HYME</name>
<sequence length="367" mass="42623">MKDGAIIFQFPARNFSDNIDSVLNADFTSGLEGTKEPQTVTRKRNVPLHRKHWRTTDIRAFDTGSSLCVRVFSLAQNWASVAGIREYTHNHERAATLIHDNRVDVYSRVDGLRGMYMSITHTRPNEFRVVSYRERERERTSADGNGVAHKLKKFYRIAYPYLNVIDPNSELAVNCNYTFGHITVQFGDTVKYMHFVHELLTLLPTTTCLSHTFVVEFSIRARGFLSMQNMPKVSQILQQYNFHRKRNSSYPLRKPTLKYTCEKYGDFPIEEIQFKIPKLQRPSELNRDRKYCNLKSQCSLGYLGKYARCLNLIGNTVYVKFYAHINETCHCHNGRQSIQRVNDNGSQNRVKLLEFASTSSESRYQTD</sequence>
<dbReference type="Proteomes" id="UP000078541">
    <property type="component" value="Unassembled WGS sequence"/>
</dbReference>
<accession>A0A195F4R4</accession>
<proteinExistence type="predicted"/>
<evidence type="ECO:0000313" key="1">
    <source>
        <dbReference type="EMBL" id="KYN35453.1"/>
    </source>
</evidence>
<protein>
    <submittedName>
        <fullName evidence="1">Uncharacterized protein</fullName>
    </submittedName>
</protein>
<reference evidence="1 2" key="1">
    <citation type="submission" date="2016-03" db="EMBL/GenBank/DDBJ databases">
        <title>Trachymyrmex septentrionalis WGS genome.</title>
        <authorList>
            <person name="Nygaard S."/>
            <person name="Hu H."/>
            <person name="Boomsma J."/>
            <person name="Zhang G."/>
        </authorList>
    </citation>
    <scope>NUCLEOTIDE SEQUENCE [LARGE SCALE GENOMIC DNA]</scope>
    <source>
        <strain evidence="1">Tsep2-gDNA-1</strain>
        <tissue evidence="1">Whole body</tissue>
    </source>
</reference>
<keyword evidence="2" id="KW-1185">Reference proteome</keyword>
<dbReference type="AlphaFoldDB" id="A0A195F4R4"/>
<evidence type="ECO:0000313" key="2">
    <source>
        <dbReference type="Proteomes" id="UP000078541"/>
    </source>
</evidence>